<feature type="transmembrane region" description="Helical" evidence="1">
    <location>
        <begin position="6"/>
        <end position="27"/>
    </location>
</feature>
<name>A0A290S5T3_9GAMM</name>
<keyword evidence="1" id="KW-0472">Membrane</keyword>
<dbReference type="KEGG" id="part:PARC_a2054"/>
<evidence type="ECO:0000256" key="1">
    <source>
        <dbReference type="SAM" id="Phobius"/>
    </source>
</evidence>
<reference evidence="2 3" key="1">
    <citation type="journal article" date="2012" name="J. Bacteriol.">
        <title>Genome sequences of type strains of seven species of the marine bacterium Pseudoalteromonas.</title>
        <authorList>
            <person name="Xie B.B."/>
            <person name="Shu Y.L."/>
            <person name="Qin Q.L."/>
            <person name="Rong J.C."/>
            <person name="Zhang X.Y."/>
            <person name="Chen X.L."/>
            <person name="Shi M."/>
            <person name="He H.L."/>
            <person name="Zhou B.C."/>
            <person name="Zhang Y.Z."/>
        </authorList>
    </citation>
    <scope>NUCLEOTIDE SEQUENCE [LARGE SCALE GENOMIC DNA]</scope>
    <source>
        <strain evidence="2 3">A 37-1-2</strain>
    </source>
</reference>
<dbReference type="EMBL" id="CP011025">
    <property type="protein sequence ID" value="ATC86590.1"/>
    <property type="molecule type" value="Genomic_DNA"/>
</dbReference>
<keyword evidence="1" id="KW-0812">Transmembrane</keyword>
<sequence length="43" mass="4960">MREIANLVFLLFNIISSLFSVVCDANFIKLHIHLMKLVLIQCV</sequence>
<gene>
    <name evidence="2" type="ORF">PARC_a2054</name>
</gene>
<evidence type="ECO:0000313" key="2">
    <source>
        <dbReference type="EMBL" id="ATC86590.1"/>
    </source>
</evidence>
<evidence type="ECO:0000313" key="3">
    <source>
        <dbReference type="Proteomes" id="UP000016505"/>
    </source>
</evidence>
<accession>A0A290S5T3</accession>
<proteinExistence type="predicted"/>
<dbReference type="AlphaFoldDB" id="A0A290S5T3"/>
<dbReference type="Proteomes" id="UP000016505">
    <property type="component" value="Chromosome I"/>
</dbReference>
<protein>
    <submittedName>
        <fullName evidence="2">Uncharacterized protein</fullName>
    </submittedName>
</protein>
<keyword evidence="1" id="KW-1133">Transmembrane helix</keyword>
<organism evidence="2 3">
    <name type="scientific">Pseudoalteromonas arctica A 37-1-2</name>
    <dbReference type="NCBI Taxonomy" id="1117313"/>
    <lineage>
        <taxon>Bacteria</taxon>
        <taxon>Pseudomonadati</taxon>
        <taxon>Pseudomonadota</taxon>
        <taxon>Gammaproteobacteria</taxon>
        <taxon>Alteromonadales</taxon>
        <taxon>Pseudoalteromonadaceae</taxon>
        <taxon>Pseudoalteromonas</taxon>
    </lineage>
</organism>